<dbReference type="Pfam" id="PF00096">
    <property type="entry name" value="zf-C2H2"/>
    <property type="match status" value="4"/>
</dbReference>
<dbReference type="InterPro" id="IPR036236">
    <property type="entry name" value="Znf_C2H2_sf"/>
</dbReference>
<dbReference type="FunFam" id="3.30.160.60:FF:002343">
    <property type="entry name" value="Zinc finger protein 33A"/>
    <property type="match status" value="3"/>
</dbReference>
<dbReference type="SUPFAM" id="SSF57667">
    <property type="entry name" value="beta-beta-alpha zinc fingers"/>
    <property type="match status" value="3"/>
</dbReference>
<dbReference type="SMART" id="SM00355">
    <property type="entry name" value="ZnF_C2H2"/>
    <property type="match status" value="4"/>
</dbReference>
<evidence type="ECO:0000313" key="10">
    <source>
        <dbReference type="Ensembl" id="ENSECRP00000006415.1"/>
    </source>
</evidence>
<evidence type="ECO:0000256" key="7">
    <source>
        <dbReference type="PROSITE-ProRule" id="PRU00042"/>
    </source>
</evidence>
<evidence type="ECO:0000256" key="8">
    <source>
        <dbReference type="SAM" id="MobiDB-lite"/>
    </source>
</evidence>
<keyword evidence="5" id="KW-0862">Zinc</keyword>
<feature type="compositionally biased region" description="Polar residues" evidence="8">
    <location>
        <begin position="84"/>
        <end position="96"/>
    </location>
</feature>
<keyword evidence="2" id="KW-0479">Metal-binding</keyword>
<evidence type="ECO:0000259" key="9">
    <source>
        <dbReference type="PROSITE" id="PS50157"/>
    </source>
</evidence>
<keyword evidence="6" id="KW-0539">Nucleus</keyword>
<evidence type="ECO:0000256" key="4">
    <source>
        <dbReference type="ARBA" id="ARBA00022771"/>
    </source>
</evidence>
<evidence type="ECO:0000313" key="11">
    <source>
        <dbReference type="Proteomes" id="UP000694620"/>
    </source>
</evidence>
<dbReference type="PANTHER" id="PTHR23226">
    <property type="entry name" value="ZINC FINGER AND SCAN DOMAIN-CONTAINING"/>
    <property type="match status" value="1"/>
</dbReference>
<dbReference type="PROSITE" id="PS00028">
    <property type="entry name" value="ZINC_FINGER_C2H2_1"/>
    <property type="match status" value="4"/>
</dbReference>
<dbReference type="Ensembl" id="ENSECRT00000006518.1">
    <property type="protein sequence ID" value="ENSECRP00000006415.1"/>
    <property type="gene ID" value="ENSECRG00000004278.1"/>
</dbReference>
<feature type="domain" description="C2H2-type" evidence="9">
    <location>
        <begin position="395"/>
        <end position="422"/>
    </location>
</feature>
<feature type="domain" description="C2H2-type" evidence="9">
    <location>
        <begin position="339"/>
        <end position="366"/>
    </location>
</feature>
<evidence type="ECO:0000256" key="5">
    <source>
        <dbReference type="ARBA" id="ARBA00022833"/>
    </source>
</evidence>
<name>A0A8C4RSZ1_ERPCA</name>
<evidence type="ECO:0000256" key="1">
    <source>
        <dbReference type="ARBA" id="ARBA00004123"/>
    </source>
</evidence>
<keyword evidence="4 7" id="KW-0863">Zinc-finger</keyword>
<proteinExistence type="predicted"/>
<comment type="subcellular location">
    <subcellularLocation>
        <location evidence="1">Nucleus</location>
    </subcellularLocation>
</comment>
<feature type="region of interest" description="Disordered" evidence="8">
    <location>
        <begin position="75"/>
        <end position="97"/>
    </location>
</feature>
<dbReference type="InterPro" id="IPR013087">
    <property type="entry name" value="Znf_C2H2_type"/>
</dbReference>
<evidence type="ECO:0000256" key="2">
    <source>
        <dbReference type="ARBA" id="ARBA00022723"/>
    </source>
</evidence>
<organism evidence="10 11">
    <name type="scientific">Erpetoichthys calabaricus</name>
    <name type="common">Rope fish</name>
    <name type="synonym">Calamoichthys calabaricus</name>
    <dbReference type="NCBI Taxonomy" id="27687"/>
    <lineage>
        <taxon>Eukaryota</taxon>
        <taxon>Metazoa</taxon>
        <taxon>Chordata</taxon>
        <taxon>Craniata</taxon>
        <taxon>Vertebrata</taxon>
        <taxon>Euteleostomi</taxon>
        <taxon>Actinopterygii</taxon>
        <taxon>Polypteriformes</taxon>
        <taxon>Polypteridae</taxon>
        <taxon>Erpetoichthys</taxon>
    </lineage>
</organism>
<keyword evidence="3" id="KW-0677">Repeat</keyword>
<dbReference type="PROSITE" id="PS50157">
    <property type="entry name" value="ZINC_FINGER_C2H2_2"/>
    <property type="match status" value="4"/>
</dbReference>
<evidence type="ECO:0000256" key="3">
    <source>
        <dbReference type="ARBA" id="ARBA00022737"/>
    </source>
</evidence>
<dbReference type="GeneTree" id="ENSGT01030000234576"/>
<dbReference type="PANTHER" id="PTHR23226:SF416">
    <property type="entry name" value="FI01424P"/>
    <property type="match status" value="1"/>
</dbReference>
<keyword evidence="11" id="KW-1185">Reference proteome</keyword>
<protein>
    <submittedName>
        <fullName evidence="10">Zinc finger protein 3-like</fullName>
    </submittedName>
</protein>
<sequence>MKQRLDISLSASFFKDELASTIEHAVKGAVEIVVLEITKLVGGKFADFRIQLAEKEQENENLRLRLEISENELKAARQHKERSTPGNHSSRSSNSRDGALALQPFSEQNPKLSPAETTVSVFSDEVDADSAGVDETICLDSPVSSPSGFGRSTEKEFQEGKVSDFEDLTDSNQELDIRVQDSEQIVAACIDEWGRAIKVTSEEKDIQNTTSFYNASSRIERRRKVCLKNGQEHFVRKLKTRSADINSPFQSTMKVPLSFMTSSNAHVPYVNSSEIPASLNDLQLNADIGRDFHLLSTGKPNQRMHSDEKLYCCLECGKTFSHSGTFKQHQRIHTGEKPFRCSDCGKYFRHSGTCKRHQRIHTGETPYSCTTCGKMFRDSGTYKRHLRIHTGEMPYFCMECGTGFRSPGALAVHQRTHSGENVMLQTVANSY</sequence>
<evidence type="ECO:0000256" key="6">
    <source>
        <dbReference type="ARBA" id="ARBA00023242"/>
    </source>
</evidence>
<dbReference type="GO" id="GO:0000981">
    <property type="term" value="F:DNA-binding transcription factor activity, RNA polymerase II-specific"/>
    <property type="evidence" value="ECO:0007669"/>
    <property type="project" value="TreeGrafter"/>
</dbReference>
<dbReference type="GO" id="GO:0008270">
    <property type="term" value="F:zinc ion binding"/>
    <property type="evidence" value="ECO:0007669"/>
    <property type="project" value="UniProtKB-KW"/>
</dbReference>
<dbReference type="AlphaFoldDB" id="A0A8C4RSZ1"/>
<dbReference type="FunFam" id="3.30.160.60:FF:000759">
    <property type="entry name" value="zinc finger protein 16"/>
    <property type="match status" value="1"/>
</dbReference>
<accession>A0A8C4RSZ1</accession>
<feature type="domain" description="C2H2-type" evidence="9">
    <location>
        <begin position="311"/>
        <end position="338"/>
    </location>
</feature>
<feature type="domain" description="C2H2-type" evidence="9">
    <location>
        <begin position="367"/>
        <end position="394"/>
    </location>
</feature>
<dbReference type="GO" id="GO:0005634">
    <property type="term" value="C:nucleus"/>
    <property type="evidence" value="ECO:0007669"/>
    <property type="project" value="UniProtKB-SubCell"/>
</dbReference>
<reference evidence="10" key="2">
    <citation type="submission" date="2025-08" db="UniProtKB">
        <authorList>
            <consortium name="Ensembl"/>
        </authorList>
    </citation>
    <scope>IDENTIFICATION</scope>
</reference>
<reference evidence="10" key="1">
    <citation type="submission" date="2021-06" db="EMBL/GenBank/DDBJ databases">
        <authorList>
            <consortium name="Wellcome Sanger Institute Data Sharing"/>
        </authorList>
    </citation>
    <scope>NUCLEOTIDE SEQUENCE [LARGE SCALE GENOMIC DNA]</scope>
</reference>
<dbReference type="GO" id="GO:0000978">
    <property type="term" value="F:RNA polymerase II cis-regulatory region sequence-specific DNA binding"/>
    <property type="evidence" value="ECO:0007669"/>
    <property type="project" value="TreeGrafter"/>
</dbReference>
<gene>
    <name evidence="10" type="primary">LOC114649062</name>
</gene>
<reference evidence="10" key="3">
    <citation type="submission" date="2025-09" db="UniProtKB">
        <authorList>
            <consortium name="Ensembl"/>
        </authorList>
    </citation>
    <scope>IDENTIFICATION</scope>
</reference>
<dbReference type="Proteomes" id="UP000694620">
    <property type="component" value="Chromosome 3"/>
</dbReference>
<dbReference type="Gene3D" id="3.30.160.60">
    <property type="entry name" value="Classic Zinc Finger"/>
    <property type="match status" value="4"/>
</dbReference>